<keyword evidence="2" id="KW-1185">Reference proteome</keyword>
<evidence type="ECO:0000313" key="2">
    <source>
        <dbReference type="Proteomes" id="UP000805193"/>
    </source>
</evidence>
<reference evidence="1 2" key="1">
    <citation type="journal article" date="2020" name="Cell">
        <title>Large-Scale Comparative Analyses of Tick Genomes Elucidate Their Genetic Diversity and Vector Capacities.</title>
        <authorList>
            <consortium name="Tick Genome and Microbiome Consortium (TIGMIC)"/>
            <person name="Jia N."/>
            <person name="Wang J."/>
            <person name="Shi W."/>
            <person name="Du L."/>
            <person name="Sun Y."/>
            <person name="Zhan W."/>
            <person name="Jiang J.F."/>
            <person name="Wang Q."/>
            <person name="Zhang B."/>
            <person name="Ji P."/>
            <person name="Bell-Sakyi L."/>
            <person name="Cui X.M."/>
            <person name="Yuan T.T."/>
            <person name="Jiang B.G."/>
            <person name="Yang W.F."/>
            <person name="Lam T.T."/>
            <person name="Chang Q.C."/>
            <person name="Ding S.J."/>
            <person name="Wang X.J."/>
            <person name="Zhu J.G."/>
            <person name="Ruan X.D."/>
            <person name="Zhao L."/>
            <person name="Wei J.T."/>
            <person name="Ye R.Z."/>
            <person name="Que T.C."/>
            <person name="Du C.H."/>
            <person name="Zhou Y.H."/>
            <person name="Cheng J.X."/>
            <person name="Dai P.F."/>
            <person name="Guo W.B."/>
            <person name="Han X.H."/>
            <person name="Huang E.J."/>
            <person name="Li L.F."/>
            <person name="Wei W."/>
            <person name="Gao Y.C."/>
            <person name="Liu J.Z."/>
            <person name="Shao H.Z."/>
            <person name="Wang X."/>
            <person name="Wang C.C."/>
            <person name="Yang T.C."/>
            <person name="Huo Q.B."/>
            <person name="Li W."/>
            <person name="Chen H.Y."/>
            <person name="Chen S.E."/>
            <person name="Zhou L.G."/>
            <person name="Ni X.B."/>
            <person name="Tian J.H."/>
            <person name="Sheng Y."/>
            <person name="Liu T."/>
            <person name="Pan Y.S."/>
            <person name="Xia L.Y."/>
            <person name="Li J."/>
            <person name="Zhao F."/>
            <person name="Cao W.C."/>
        </authorList>
    </citation>
    <scope>NUCLEOTIDE SEQUENCE [LARGE SCALE GENOMIC DNA]</scope>
    <source>
        <strain evidence="1">Iper-2018</strain>
    </source>
</reference>
<evidence type="ECO:0000313" key="1">
    <source>
        <dbReference type="EMBL" id="KAG0412071.1"/>
    </source>
</evidence>
<name>A0AC60NY37_IXOPE</name>
<dbReference type="Proteomes" id="UP000805193">
    <property type="component" value="Unassembled WGS sequence"/>
</dbReference>
<dbReference type="EMBL" id="JABSTQ010011378">
    <property type="protein sequence ID" value="KAG0412071.1"/>
    <property type="molecule type" value="Genomic_DNA"/>
</dbReference>
<protein>
    <submittedName>
        <fullName evidence="1">Uncharacterized protein</fullName>
    </submittedName>
</protein>
<organism evidence="1 2">
    <name type="scientific">Ixodes persulcatus</name>
    <name type="common">Taiga tick</name>
    <dbReference type="NCBI Taxonomy" id="34615"/>
    <lineage>
        <taxon>Eukaryota</taxon>
        <taxon>Metazoa</taxon>
        <taxon>Ecdysozoa</taxon>
        <taxon>Arthropoda</taxon>
        <taxon>Chelicerata</taxon>
        <taxon>Arachnida</taxon>
        <taxon>Acari</taxon>
        <taxon>Parasitiformes</taxon>
        <taxon>Ixodida</taxon>
        <taxon>Ixodoidea</taxon>
        <taxon>Ixodidae</taxon>
        <taxon>Ixodinae</taxon>
        <taxon>Ixodes</taxon>
    </lineage>
</organism>
<accession>A0AC60NY37</accession>
<comment type="caution">
    <text evidence="1">The sequence shown here is derived from an EMBL/GenBank/DDBJ whole genome shotgun (WGS) entry which is preliminary data.</text>
</comment>
<sequence length="150" mass="16050">MGAALRNLEAKKKTQGEALGGSGKLTPKKIQNYYGYALRSNSNDVPGIKRAAKATLHHMTSNRALASCESPPPHKSSLPDCVRAALETGKPIATSLGFATGNCLERRSVEKDSLRLRKPNAVHQNSSSAKEECAKRYKAGAAQDYSPGQL</sequence>
<gene>
    <name evidence="1" type="ORF">HPB47_010803</name>
</gene>
<proteinExistence type="predicted"/>